<evidence type="ECO:0000256" key="2">
    <source>
        <dbReference type="ARBA" id="ARBA00004496"/>
    </source>
</evidence>
<evidence type="ECO:0000256" key="14">
    <source>
        <dbReference type="ARBA" id="ARBA00023315"/>
    </source>
</evidence>
<dbReference type="GO" id="GO:0006048">
    <property type="term" value="P:UDP-N-acetylglucosamine biosynthetic process"/>
    <property type="evidence" value="ECO:0007669"/>
    <property type="project" value="InterPro"/>
</dbReference>
<dbReference type="GO" id="GO:0003977">
    <property type="term" value="F:UDP-N-acetylglucosamine diphosphorylase activity"/>
    <property type="evidence" value="ECO:0007669"/>
    <property type="project" value="UniProtKB-EC"/>
</dbReference>
<dbReference type="PANTHER" id="PTHR43584:SF3">
    <property type="entry name" value="BIFUNCTIONAL PROTEIN GLMU"/>
    <property type="match status" value="1"/>
</dbReference>
<dbReference type="NCBIfam" id="TIGR01173">
    <property type="entry name" value="glmU"/>
    <property type="match status" value="1"/>
</dbReference>
<dbReference type="InterPro" id="IPR050065">
    <property type="entry name" value="GlmU-like"/>
</dbReference>
<keyword evidence="6" id="KW-0808">Transferase</keyword>
<evidence type="ECO:0000256" key="1">
    <source>
        <dbReference type="ARBA" id="ARBA00001946"/>
    </source>
</evidence>
<dbReference type="SUPFAM" id="SSF53448">
    <property type="entry name" value="Nucleotide-diphospho-sugar transferases"/>
    <property type="match status" value="1"/>
</dbReference>
<evidence type="ECO:0000256" key="6">
    <source>
        <dbReference type="ARBA" id="ARBA00022679"/>
    </source>
</evidence>
<dbReference type="InterPro" id="IPR001451">
    <property type="entry name" value="Hexapep"/>
</dbReference>
<dbReference type="InterPro" id="IPR005882">
    <property type="entry name" value="Bifunctional_GlmU"/>
</dbReference>
<keyword evidence="13" id="KW-0511">Multifunctional enzyme</keyword>
<evidence type="ECO:0000259" key="18">
    <source>
        <dbReference type="Pfam" id="PF12804"/>
    </source>
</evidence>
<evidence type="ECO:0000256" key="11">
    <source>
        <dbReference type="ARBA" id="ARBA00022960"/>
    </source>
</evidence>
<comment type="subcellular location">
    <subcellularLocation>
        <location evidence="2">Cytoplasm</location>
    </subcellularLocation>
</comment>
<dbReference type="GO" id="GO:0071555">
    <property type="term" value="P:cell wall organization"/>
    <property type="evidence" value="ECO:0007669"/>
    <property type="project" value="UniProtKB-KW"/>
</dbReference>
<comment type="similarity">
    <text evidence="4">In the N-terminal section; belongs to the N-acetylglucosamine-1-phosphate uridyltransferase family.</text>
</comment>
<dbReference type="GO" id="GO:0019134">
    <property type="term" value="F:glucosamine-1-phosphate N-acetyltransferase activity"/>
    <property type="evidence" value="ECO:0007669"/>
    <property type="project" value="UniProtKB-EC"/>
</dbReference>
<dbReference type="InterPro" id="IPR011004">
    <property type="entry name" value="Trimer_LpxA-like_sf"/>
</dbReference>
<protein>
    <submittedName>
        <fullName evidence="19">Unannotated protein</fullName>
    </submittedName>
</protein>
<dbReference type="HAMAP" id="MF_01631">
    <property type="entry name" value="GlmU"/>
    <property type="match status" value="1"/>
</dbReference>
<dbReference type="GO" id="GO:0008360">
    <property type="term" value="P:regulation of cell shape"/>
    <property type="evidence" value="ECO:0007669"/>
    <property type="project" value="UniProtKB-KW"/>
</dbReference>
<dbReference type="InterPro" id="IPR029044">
    <property type="entry name" value="Nucleotide-diphossugar_trans"/>
</dbReference>
<gene>
    <name evidence="19" type="ORF">UFOPK2399_01376</name>
</gene>
<keyword evidence="11" id="KW-0133">Cell shape</keyword>
<feature type="domain" description="MobA-like NTP transferase" evidence="18">
    <location>
        <begin position="1"/>
        <end position="120"/>
    </location>
</feature>
<keyword evidence="10" id="KW-0460">Magnesium</keyword>
<evidence type="ECO:0000256" key="12">
    <source>
        <dbReference type="ARBA" id="ARBA00022984"/>
    </source>
</evidence>
<evidence type="ECO:0000256" key="3">
    <source>
        <dbReference type="ARBA" id="ARBA00007707"/>
    </source>
</evidence>
<evidence type="ECO:0000256" key="7">
    <source>
        <dbReference type="ARBA" id="ARBA00022695"/>
    </source>
</evidence>
<keyword evidence="14" id="KW-0012">Acyltransferase</keyword>
<evidence type="ECO:0000256" key="5">
    <source>
        <dbReference type="ARBA" id="ARBA00022490"/>
    </source>
</evidence>
<organism evidence="19">
    <name type="scientific">freshwater metagenome</name>
    <dbReference type="NCBI Taxonomy" id="449393"/>
    <lineage>
        <taxon>unclassified sequences</taxon>
        <taxon>metagenomes</taxon>
        <taxon>ecological metagenomes</taxon>
    </lineage>
</organism>
<dbReference type="InterPro" id="IPR025877">
    <property type="entry name" value="MobA-like_NTP_Trfase"/>
</dbReference>
<dbReference type="GO" id="GO:0000287">
    <property type="term" value="F:magnesium ion binding"/>
    <property type="evidence" value="ECO:0007669"/>
    <property type="project" value="InterPro"/>
</dbReference>
<evidence type="ECO:0000256" key="10">
    <source>
        <dbReference type="ARBA" id="ARBA00022842"/>
    </source>
</evidence>
<dbReference type="AlphaFoldDB" id="A0A6J6PR46"/>
<dbReference type="SUPFAM" id="SSF51161">
    <property type="entry name" value="Trimeric LpxA-like enzymes"/>
    <property type="match status" value="1"/>
</dbReference>
<comment type="catalytic activity">
    <reaction evidence="16">
        <text>alpha-D-glucosamine 1-phosphate + acetyl-CoA = N-acetyl-alpha-D-glucosamine 1-phosphate + CoA + H(+)</text>
        <dbReference type="Rhea" id="RHEA:13725"/>
        <dbReference type="ChEBI" id="CHEBI:15378"/>
        <dbReference type="ChEBI" id="CHEBI:57287"/>
        <dbReference type="ChEBI" id="CHEBI:57288"/>
        <dbReference type="ChEBI" id="CHEBI:57776"/>
        <dbReference type="ChEBI" id="CHEBI:58516"/>
        <dbReference type="EC" id="2.3.1.157"/>
    </reaction>
</comment>
<dbReference type="EMBL" id="CAEZXP010000004">
    <property type="protein sequence ID" value="CAB4701247.1"/>
    <property type="molecule type" value="Genomic_DNA"/>
</dbReference>
<reference evidence="19" key="1">
    <citation type="submission" date="2020-05" db="EMBL/GenBank/DDBJ databases">
        <authorList>
            <person name="Chiriac C."/>
            <person name="Salcher M."/>
            <person name="Ghai R."/>
            <person name="Kavagutti S V."/>
        </authorList>
    </citation>
    <scope>NUCLEOTIDE SEQUENCE</scope>
</reference>
<keyword evidence="15" id="KW-0961">Cell wall biogenesis/degradation</keyword>
<proteinExistence type="inferred from homology"/>
<comment type="cofactor">
    <cofactor evidence="1">
        <name>Mg(2+)</name>
        <dbReference type="ChEBI" id="CHEBI:18420"/>
    </cofactor>
</comment>
<evidence type="ECO:0000256" key="16">
    <source>
        <dbReference type="ARBA" id="ARBA00048247"/>
    </source>
</evidence>
<keyword evidence="12" id="KW-0573">Peptidoglycan synthesis</keyword>
<evidence type="ECO:0000313" key="19">
    <source>
        <dbReference type="EMBL" id="CAB4701247.1"/>
    </source>
</evidence>
<evidence type="ECO:0000256" key="15">
    <source>
        <dbReference type="ARBA" id="ARBA00023316"/>
    </source>
</evidence>
<dbReference type="CDD" id="cd03353">
    <property type="entry name" value="LbH_GlmU_C"/>
    <property type="match status" value="1"/>
</dbReference>
<dbReference type="GO" id="GO:0005737">
    <property type="term" value="C:cytoplasm"/>
    <property type="evidence" value="ECO:0007669"/>
    <property type="project" value="UniProtKB-SubCell"/>
</dbReference>
<keyword evidence="5" id="KW-0963">Cytoplasm</keyword>
<dbReference type="Gene3D" id="2.160.10.10">
    <property type="entry name" value="Hexapeptide repeat proteins"/>
    <property type="match status" value="1"/>
</dbReference>
<dbReference type="GO" id="GO:0000902">
    <property type="term" value="P:cell morphogenesis"/>
    <property type="evidence" value="ECO:0007669"/>
    <property type="project" value="InterPro"/>
</dbReference>
<name>A0A6J6PR46_9ZZZZ</name>
<dbReference type="Gene3D" id="3.90.550.10">
    <property type="entry name" value="Spore Coat Polysaccharide Biosynthesis Protein SpsA, Chain A"/>
    <property type="match status" value="1"/>
</dbReference>
<sequence>MAGGLGTRMKSATPKHLHPVLGRRMVDWVIEAGRGAGADPILVVASPATIDAFAGEGIEVAVQPVPLGTGDAVRCARPALEGRTADVLILSGDTPLLTAELLADLVATHRREGAAATVLTFMPPDVRAYGRVLRNDAGHVTAIVEARDATPEQLEVREVNSSIYVFQSDKLWPALDTLTPHNAQGELYLTDAVLALANAGDTVAAYIAPDPAETEGVNTRVELAHAAAVLRDRINESHMLNGVAIVDPASTWIEPTVEIENDVTVHPFTVLRGQTRIATGADIQPHTVAIDAEIGPGALVGPFCYLRPGTVLGPNSKAGTYVEIKNSSIGEGTKVPHLSYIGDATIGDGTNIGAGAITANFPHRPGQPKGRTTIGDNVRTGIQNGFVAPVEIGDGAWVAAGTVVTKDVPNDALAVARARQENKEGYAARQRND</sequence>
<dbReference type="Pfam" id="PF12804">
    <property type="entry name" value="NTP_transf_3"/>
    <property type="match status" value="1"/>
</dbReference>
<dbReference type="PANTHER" id="PTHR43584">
    <property type="entry name" value="NUCLEOTIDYL TRANSFERASE"/>
    <property type="match status" value="1"/>
</dbReference>
<accession>A0A6J6PR46</accession>
<comment type="catalytic activity">
    <reaction evidence="17">
        <text>N-acetyl-alpha-D-glucosamine 1-phosphate + UTP + H(+) = UDP-N-acetyl-alpha-D-glucosamine + diphosphate</text>
        <dbReference type="Rhea" id="RHEA:13509"/>
        <dbReference type="ChEBI" id="CHEBI:15378"/>
        <dbReference type="ChEBI" id="CHEBI:33019"/>
        <dbReference type="ChEBI" id="CHEBI:46398"/>
        <dbReference type="ChEBI" id="CHEBI:57705"/>
        <dbReference type="ChEBI" id="CHEBI:57776"/>
        <dbReference type="EC" id="2.7.7.23"/>
    </reaction>
</comment>
<dbReference type="GO" id="GO:0009252">
    <property type="term" value="P:peptidoglycan biosynthetic process"/>
    <property type="evidence" value="ECO:0007669"/>
    <property type="project" value="UniProtKB-KW"/>
</dbReference>
<keyword evidence="7" id="KW-0548">Nucleotidyltransferase</keyword>
<evidence type="ECO:0000256" key="8">
    <source>
        <dbReference type="ARBA" id="ARBA00022723"/>
    </source>
</evidence>
<comment type="similarity">
    <text evidence="3">In the C-terminal section; belongs to the transferase hexapeptide repeat family.</text>
</comment>
<dbReference type="InterPro" id="IPR038009">
    <property type="entry name" value="GlmU_C_LbH"/>
</dbReference>
<keyword evidence="8" id="KW-0479">Metal-binding</keyword>
<evidence type="ECO:0000256" key="4">
    <source>
        <dbReference type="ARBA" id="ARBA00007947"/>
    </source>
</evidence>
<evidence type="ECO:0000256" key="13">
    <source>
        <dbReference type="ARBA" id="ARBA00023268"/>
    </source>
</evidence>
<evidence type="ECO:0000256" key="17">
    <source>
        <dbReference type="ARBA" id="ARBA00048493"/>
    </source>
</evidence>
<dbReference type="CDD" id="cd02540">
    <property type="entry name" value="GT2_GlmU_N_bac"/>
    <property type="match status" value="1"/>
</dbReference>
<dbReference type="Pfam" id="PF14602">
    <property type="entry name" value="Hexapep_2"/>
    <property type="match status" value="1"/>
</dbReference>
<evidence type="ECO:0000256" key="9">
    <source>
        <dbReference type="ARBA" id="ARBA00022737"/>
    </source>
</evidence>
<keyword evidence="9" id="KW-0677">Repeat</keyword>